<proteinExistence type="predicted"/>
<evidence type="ECO:0000256" key="1">
    <source>
        <dbReference type="SAM" id="Phobius"/>
    </source>
</evidence>
<organism evidence="2 3">
    <name type="scientific">Trichormus variabilis SAG 1403-4b</name>
    <dbReference type="NCBI Taxonomy" id="447716"/>
    <lineage>
        <taxon>Bacteria</taxon>
        <taxon>Bacillati</taxon>
        <taxon>Cyanobacteriota</taxon>
        <taxon>Cyanophyceae</taxon>
        <taxon>Nostocales</taxon>
        <taxon>Nostocaceae</taxon>
        <taxon>Trichormus</taxon>
    </lineage>
</organism>
<name>A0A3S1C1R6_ANAVA</name>
<comment type="caution">
    <text evidence="2">The sequence shown here is derived from an EMBL/GenBank/DDBJ whole genome shotgun (WGS) entry which is preliminary data.</text>
</comment>
<feature type="transmembrane region" description="Helical" evidence="1">
    <location>
        <begin position="93"/>
        <end position="114"/>
    </location>
</feature>
<feature type="transmembrane region" description="Helical" evidence="1">
    <location>
        <begin position="37"/>
        <end position="56"/>
    </location>
</feature>
<keyword evidence="3" id="KW-1185">Reference proteome</keyword>
<evidence type="ECO:0000313" key="3">
    <source>
        <dbReference type="Proteomes" id="UP000276103"/>
    </source>
</evidence>
<dbReference type="Proteomes" id="UP000276103">
    <property type="component" value="Unassembled WGS sequence"/>
</dbReference>
<gene>
    <name evidence="2" type="ORF">DSM107003_31560</name>
</gene>
<evidence type="ECO:0000313" key="2">
    <source>
        <dbReference type="EMBL" id="RUS95453.1"/>
    </source>
</evidence>
<dbReference type="AlphaFoldDB" id="A0A3S1C1R6"/>
<dbReference type="OrthoDB" id="512299at2"/>
<sequence>MDKSQSVKQQSSQATETSLEIVKETSQPKNLLVKYPWILFVGLLGIPLGVATFSYYELSYVGYVPQKQPDKPPNLVVKQQIAITSDTSNATPAWLILAIALTCASGCLVIFRLLKLPQRI</sequence>
<keyword evidence="1" id="KW-1133">Transmembrane helix</keyword>
<reference evidence="2 3" key="1">
    <citation type="journal article" date="2019" name="Genome Biol. Evol.">
        <title>Day and night: Metabolic profiles and evolutionary relationships of six axenic non-marine cyanobacteria.</title>
        <authorList>
            <person name="Will S.E."/>
            <person name="Henke P."/>
            <person name="Boedeker C."/>
            <person name="Huang S."/>
            <person name="Brinkmann H."/>
            <person name="Rohde M."/>
            <person name="Jarek M."/>
            <person name="Friedl T."/>
            <person name="Seufert S."/>
            <person name="Schumacher M."/>
            <person name="Overmann J."/>
            <person name="Neumann-Schaal M."/>
            <person name="Petersen J."/>
        </authorList>
    </citation>
    <scope>NUCLEOTIDE SEQUENCE [LARGE SCALE GENOMIC DNA]</scope>
    <source>
        <strain evidence="2 3">SAG 1403-4b</strain>
    </source>
</reference>
<keyword evidence="1" id="KW-0812">Transmembrane</keyword>
<protein>
    <submittedName>
        <fullName evidence="2">Uncharacterized protein</fullName>
    </submittedName>
</protein>
<accession>A0A3S1C1R6</accession>
<dbReference type="EMBL" id="RSCM01000010">
    <property type="protein sequence ID" value="RUS95453.1"/>
    <property type="molecule type" value="Genomic_DNA"/>
</dbReference>
<keyword evidence="1" id="KW-0472">Membrane</keyword>
<dbReference type="RefSeq" id="WP_127055047.1">
    <property type="nucleotide sequence ID" value="NZ_RSCM01000010.1"/>
</dbReference>